<evidence type="ECO:0000256" key="9">
    <source>
        <dbReference type="ARBA" id="ARBA00023316"/>
    </source>
</evidence>
<protein>
    <recommendedName>
        <fullName evidence="3">Aminoacyltransferase FemA</fullName>
        <ecNumber evidence="2">2.3.2.17</ecNumber>
    </recommendedName>
    <alternativeName>
        <fullName evidence="11">Factor essential for expression of methicillin resistance A</fullName>
    </alternativeName>
    <alternativeName>
        <fullName evidence="10">N-acetylmuramoyl-L-alanyl-D-glutamyl-L-lysyl-(N6-glycyl)-D-alanyl-D-alanine-diphosphoundecaprenyl-N-acetylglucosamine:glycine glycyltransferase</fullName>
    </alternativeName>
</protein>
<dbReference type="SUPFAM" id="SSF55729">
    <property type="entry name" value="Acyl-CoA N-acyltransferases (Nat)"/>
    <property type="match status" value="2"/>
</dbReference>
<accession>A0A5C5SE51</accession>
<comment type="similarity">
    <text evidence="1">Belongs to the FemABX family.</text>
</comment>
<dbReference type="EC" id="2.3.2.17" evidence="2"/>
<dbReference type="GO" id="GO:0071555">
    <property type="term" value="P:cell wall organization"/>
    <property type="evidence" value="ECO:0007669"/>
    <property type="project" value="UniProtKB-KW"/>
</dbReference>
<dbReference type="InterPro" id="IPR010978">
    <property type="entry name" value="tRNA-bd_arm"/>
</dbReference>
<dbReference type="InterPro" id="IPR050644">
    <property type="entry name" value="PG_Glycine_Bridge_Synth"/>
</dbReference>
<evidence type="ECO:0000256" key="8">
    <source>
        <dbReference type="ARBA" id="ARBA00023315"/>
    </source>
</evidence>
<evidence type="ECO:0000256" key="1">
    <source>
        <dbReference type="ARBA" id="ARBA00009943"/>
    </source>
</evidence>
<dbReference type="RefSeq" id="WP_146566236.1">
    <property type="nucleotide sequence ID" value="NZ_VOHL01000001.1"/>
</dbReference>
<evidence type="ECO:0000256" key="2">
    <source>
        <dbReference type="ARBA" id="ARBA00012466"/>
    </source>
</evidence>
<comment type="caution">
    <text evidence="13">The sequence shown here is derived from an EMBL/GenBank/DDBJ whole genome shotgun (WGS) entry which is preliminary data.</text>
</comment>
<organism evidence="13 14">
    <name type="scientific">Streptococcus cuniculipharyngis</name>
    <dbReference type="NCBI Taxonomy" id="1562651"/>
    <lineage>
        <taxon>Bacteria</taxon>
        <taxon>Bacillati</taxon>
        <taxon>Bacillota</taxon>
        <taxon>Bacilli</taxon>
        <taxon>Lactobacillales</taxon>
        <taxon>Streptococcaceae</taxon>
        <taxon>Streptococcus</taxon>
    </lineage>
</organism>
<evidence type="ECO:0000256" key="6">
    <source>
        <dbReference type="ARBA" id="ARBA00022960"/>
    </source>
</evidence>
<keyword evidence="8 13" id="KW-0012">Acyltransferase</keyword>
<reference evidence="13 14" key="1">
    <citation type="submission" date="2019-08" db="EMBL/GenBank/DDBJ databases">
        <authorList>
            <person name="Lei W."/>
        </authorList>
    </citation>
    <scope>NUCLEOTIDE SEQUENCE [LARGE SCALE GENOMIC DNA]</scope>
    <source>
        <strain evidence="13 14">CCUG 66496</strain>
    </source>
</reference>
<keyword evidence="14" id="KW-1185">Reference proteome</keyword>
<keyword evidence="6" id="KW-0133">Cell shape</keyword>
<dbReference type="OrthoDB" id="2303924at2"/>
<keyword evidence="4" id="KW-0963">Cytoplasm</keyword>
<dbReference type="InterPro" id="IPR016181">
    <property type="entry name" value="Acyl_CoA_acyltransferase"/>
</dbReference>
<keyword evidence="5 13" id="KW-0808">Transferase</keyword>
<gene>
    <name evidence="13" type="ORF">FRX57_02320</name>
</gene>
<dbReference type="GO" id="GO:0008360">
    <property type="term" value="P:regulation of cell shape"/>
    <property type="evidence" value="ECO:0007669"/>
    <property type="project" value="UniProtKB-KW"/>
</dbReference>
<dbReference type="GO" id="GO:0016755">
    <property type="term" value="F:aminoacyltransferase activity"/>
    <property type="evidence" value="ECO:0007669"/>
    <property type="project" value="InterPro"/>
</dbReference>
<keyword evidence="9" id="KW-0961">Cell wall biogenesis/degradation</keyword>
<proteinExistence type="inferred from homology"/>
<comment type="catalytic activity">
    <reaction evidence="12">
        <text>beta-D-GlcNAc-(1-&gt;4)-Mur2Ac(oyl-L-Ala-D-isoglutaminyl-L-Lys-(N(6)-Gly)-D-Ala-D-Ala)-di-trans,octa-cis-undecaprenyl diphosphate + 2 glycyl-tRNA(Gly) = MurNAc-L-Ala-D-isoglutaminyl-L-Lys-(N(6)-tri-Gly)-D-Ala-D-Ala-diphospho-di-trans,octa-cis-undecaprenyl-GlcNAc + 2 tRNA(Gly) + 2 H(+)</text>
        <dbReference type="Rhea" id="RHEA:30439"/>
        <dbReference type="Rhea" id="RHEA-COMP:9664"/>
        <dbReference type="Rhea" id="RHEA-COMP:9683"/>
        <dbReference type="ChEBI" id="CHEBI:15378"/>
        <dbReference type="ChEBI" id="CHEBI:62234"/>
        <dbReference type="ChEBI" id="CHEBI:62235"/>
        <dbReference type="ChEBI" id="CHEBI:78442"/>
        <dbReference type="ChEBI" id="CHEBI:78522"/>
        <dbReference type="EC" id="2.3.2.17"/>
    </reaction>
</comment>
<dbReference type="Pfam" id="PF02388">
    <property type="entry name" value="FemAB"/>
    <property type="match status" value="1"/>
</dbReference>
<evidence type="ECO:0000256" key="3">
    <source>
        <dbReference type="ARBA" id="ARBA00016236"/>
    </source>
</evidence>
<dbReference type="InterPro" id="IPR003447">
    <property type="entry name" value="FEMABX"/>
</dbReference>
<dbReference type="Gene3D" id="1.20.58.90">
    <property type="match status" value="1"/>
</dbReference>
<evidence type="ECO:0000256" key="4">
    <source>
        <dbReference type="ARBA" id="ARBA00022490"/>
    </source>
</evidence>
<dbReference type="EMBL" id="VOHL01000001">
    <property type="protein sequence ID" value="TWS99059.1"/>
    <property type="molecule type" value="Genomic_DNA"/>
</dbReference>
<dbReference type="Proteomes" id="UP000317430">
    <property type="component" value="Unassembled WGS sequence"/>
</dbReference>
<dbReference type="GO" id="GO:0009252">
    <property type="term" value="P:peptidoglycan biosynthetic process"/>
    <property type="evidence" value="ECO:0007669"/>
    <property type="project" value="UniProtKB-KW"/>
</dbReference>
<dbReference type="Gene3D" id="3.40.630.30">
    <property type="match status" value="2"/>
</dbReference>
<evidence type="ECO:0000313" key="14">
    <source>
        <dbReference type="Proteomes" id="UP000317430"/>
    </source>
</evidence>
<evidence type="ECO:0000313" key="13">
    <source>
        <dbReference type="EMBL" id="TWS99059.1"/>
    </source>
</evidence>
<dbReference type="SUPFAM" id="SSF46589">
    <property type="entry name" value="tRNA-binding arm"/>
    <property type="match status" value="1"/>
</dbReference>
<dbReference type="PANTHER" id="PTHR36174">
    <property type="entry name" value="LIPID II:GLYCINE GLYCYLTRANSFERASE"/>
    <property type="match status" value="1"/>
</dbReference>
<dbReference type="PROSITE" id="PS51191">
    <property type="entry name" value="FEMABX"/>
    <property type="match status" value="1"/>
</dbReference>
<evidence type="ECO:0000256" key="7">
    <source>
        <dbReference type="ARBA" id="ARBA00022984"/>
    </source>
</evidence>
<keyword evidence="7" id="KW-0573">Peptidoglycan synthesis</keyword>
<evidence type="ECO:0000256" key="12">
    <source>
        <dbReference type="ARBA" id="ARBA00047483"/>
    </source>
</evidence>
<evidence type="ECO:0000256" key="10">
    <source>
        <dbReference type="ARBA" id="ARBA00030706"/>
    </source>
</evidence>
<evidence type="ECO:0000256" key="11">
    <source>
        <dbReference type="ARBA" id="ARBA00032233"/>
    </source>
</evidence>
<dbReference type="AlphaFoldDB" id="A0A5C5SE51"/>
<dbReference type="PANTHER" id="PTHR36174:SF2">
    <property type="entry name" value="AMINOACYLTRANSFERASE FEMA"/>
    <property type="match status" value="1"/>
</dbReference>
<sequence length="409" mass="47382">MYLDIITPNQFDQFVQTVNEASFEQTSQMMGLLTDRGYQTYALALFDQNHQIQVAAILFGQAVAGGLRMEIHYGPIYNDRSFLKDFLIELKDFAKKQAVIELEIKPYDTYQRFNDQGQATSEEDLELLDIFQAAGFQYGGLTSGFETSDWHYIKDLSGLTPTNLLKSFSKKGRPLVKKAHTFGITLRALQREELAIFQDIVDRTSDRRGYAAKNLEYYQFFYDRFAENCEFMVASLNFSNYLSNLKADQEKLAKQIQNLQDDLVINPNSTKKQNQLRELSSQFETFTVRQTEAQELIEQYGQEDVILAGSLFVYKPQESVYLFSGSYTEFNKFYAPALLQEYVMLESLKRGITRYNLLGFSGDFSGKDGILRFKQNFNGHVERKPGSFYYYPKPLKYKAIQFMKKVLNR</sequence>
<evidence type="ECO:0000256" key="5">
    <source>
        <dbReference type="ARBA" id="ARBA00022679"/>
    </source>
</evidence>
<name>A0A5C5SE51_9STRE</name>
<dbReference type="GO" id="GO:0000166">
    <property type="term" value="F:nucleotide binding"/>
    <property type="evidence" value="ECO:0007669"/>
    <property type="project" value="InterPro"/>
</dbReference>